<keyword evidence="4" id="KW-1185">Reference proteome</keyword>
<proteinExistence type="predicted"/>
<gene>
    <name evidence="3" type="ORF">P153DRAFT_152300</name>
</gene>
<organism evidence="3 4">
    <name type="scientific">Dothidotthia symphoricarpi CBS 119687</name>
    <dbReference type="NCBI Taxonomy" id="1392245"/>
    <lineage>
        <taxon>Eukaryota</taxon>
        <taxon>Fungi</taxon>
        <taxon>Dikarya</taxon>
        <taxon>Ascomycota</taxon>
        <taxon>Pezizomycotina</taxon>
        <taxon>Dothideomycetes</taxon>
        <taxon>Pleosporomycetidae</taxon>
        <taxon>Pleosporales</taxon>
        <taxon>Dothidotthiaceae</taxon>
        <taxon>Dothidotthia</taxon>
    </lineage>
</organism>
<evidence type="ECO:0000313" key="4">
    <source>
        <dbReference type="Proteomes" id="UP000799771"/>
    </source>
</evidence>
<feature type="signal peptide" evidence="2">
    <location>
        <begin position="1"/>
        <end position="20"/>
    </location>
</feature>
<name>A0A6A6ART0_9PLEO</name>
<protein>
    <submittedName>
        <fullName evidence="3">Uncharacterized protein</fullName>
    </submittedName>
</protein>
<feature type="compositionally biased region" description="Polar residues" evidence="1">
    <location>
        <begin position="103"/>
        <end position="119"/>
    </location>
</feature>
<feature type="chain" id="PRO_5025414959" evidence="2">
    <location>
        <begin position="21"/>
        <end position="211"/>
    </location>
</feature>
<evidence type="ECO:0000313" key="3">
    <source>
        <dbReference type="EMBL" id="KAF2133231.1"/>
    </source>
</evidence>
<feature type="region of interest" description="Disordered" evidence="1">
    <location>
        <begin position="103"/>
        <end position="190"/>
    </location>
</feature>
<dbReference type="Proteomes" id="UP000799771">
    <property type="component" value="Unassembled WGS sequence"/>
</dbReference>
<reference evidence="3" key="1">
    <citation type="journal article" date="2020" name="Stud. Mycol.">
        <title>101 Dothideomycetes genomes: a test case for predicting lifestyles and emergence of pathogens.</title>
        <authorList>
            <person name="Haridas S."/>
            <person name="Albert R."/>
            <person name="Binder M."/>
            <person name="Bloem J."/>
            <person name="Labutti K."/>
            <person name="Salamov A."/>
            <person name="Andreopoulos B."/>
            <person name="Baker S."/>
            <person name="Barry K."/>
            <person name="Bills G."/>
            <person name="Bluhm B."/>
            <person name="Cannon C."/>
            <person name="Castanera R."/>
            <person name="Culley D."/>
            <person name="Daum C."/>
            <person name="Ezra D."/>
            <person name="Gonzalez J."/>
            <person name="Henrissat B."/>
            <person name="Kuo A."/>
            <person name="Liang C."/>
            <person name="Lipzen A."/>
            <person name="Lutzoni F."/>
            <person name="Magnuson J."/>
            <person name="Mondo S."/>
            <person name="Nolan M."/>
            <person name="Ohm R."/>
            <person name="Pangilinan J."/>
            <person name="Park H.-J."/>
            <person name="Ramirez L."/>
            <person name="Alfaro M."/>
            <person name="Sun H."/>
            <person name="Tritt A."/>
            <person name="Yoshinaga Y."/>
            <person name="Zwiers L.-H."/>
            <person name="Turgeon B."/>
            <person name="Goodwin S."/>
            <person name="Spatafora J."/>
            <person name="Crous P."/>
            <person name="Grigoriev I."/>
        </authorList>
    </citation>
    <scope>NUCLEOTIDE SEQUENCE</scope>
    <source>
        <strain evidence="3">CBS 119687</strain>
    </source>
</reference>
<dbReference type="GeneID" id="54402637"/>
<evidence type="ECO:0000256" key="1">
    <source>
        <dbReference type="SAM" id="MobiDB-lite"/>
    </source>
</evidence>
<feature type="compositionally biased region" description="Polar residues" evidence="1">
    <location>
        <begin position="136"/>
        <end position="145"/>
    </location>
</feature>
<evidence type="ECO:0000256" key="2">
    <source>
        <dbReference type="SAM" id="SignalP"/>
    </source>
</evidence>
<accession>A0A6A6ART0</accession>
<dbReference type="EMBL" id="ML977499">
    <property type="protein sequence ID" value="KAF2133231.1"/>
    <property type="molecule type" value="Genomic_DNA"/>
</dbReference>
<dbReference type="RefSeq" id="XP_033527618.1">
    <property type="nucleotide sequence ID" value="XM_033662205.1"/>
</dbReference>
<sequence>MSRLCPFRANLCALWSPILTHLDACFRFVPSDVVVAAQPSKGSRQPRQATRLVARRLTVVDDVNLSNTSTRLLRCLPQTSFKCLMSILFVCMYALTTISTGTPNQKAPISTLRTPLSKSLHQRRRPSGPAKPRTTYLRTSLSPSPTWMTMRTRRARMKTPNPRARRQLLRRRSGNNQPPRRGSLPSPLTTMRTTTLSMTMTTSLIDFTELR</sequence>
<keyword evidence="2" id="KW-0732">Signal</keyword>
<feature type="compositionally biased region" description="Basic residues" evidence="1">
    <location>
        <begin position="151"/>
        <end position="173"/>
    </location>
</feature>
<dbReference type="AlphaFoldDB" id="A0A6A6ART0"/>